<feature type="compositionally biased region" description="Basic residues" evidence="1">
    <location>
        <begin position="1"/>
        <end position="19"/>
    </location>
</feature>
<evidence type="ECO:0000313" key="2">
    <source>
        <dbReference type="EMBL" id="AUX77989.1"/>
    </source>
</evidence>
<name>A0A2L0HB82_RHIFR</name>
<accession>A0A2L0HB82</accession>
<dbReference type="EMBL" id="CP024307">
    <property type="protein sequence ID" value="AUX77989.1"/>
    <property type="molecule type" value="Genomic_DNA"/>
</dbReference>
<gene>
    <name evidence="2" type="ORF">NXT3_CH03461</name>
</gene>
<evidence type="ECO:0008006" key="4">
    <source>
        <dbReference type="Google" id="ProtNLM"/>
    </source>
</evidence>
<evidence type="ECO:0000313" key="3">
    <source>
        <dbReference type="Proteomes" id="UP000239340"/>
    </source>
</evidence>
<organism evidence="2 3">
    <name type="scientific">Rhizobium fredii</name>
    <name type="common">Sinorhizobium fredii</name>
    <dbReference type="NCBI Taxonomy" id="380"/>
    <lineage>
        <taxon>Bacteria</taxon>
        <taxon>Pseudomonadati</taxon>
        <taxon>Pseudomonadota</taxon>
        <taxon>Alphaproteobacteria</taxon>
        <taxon>Hyphomicrobiales</taxon>
        <taxon>Rhizobiaceae</taxon>
        <taxon>Sinorhizobium/Ensifer group</taxon>
        <taxon>Sinorhizobium</taxon>
    </lineage>
</organism>
<evidence type="ECO:0000256" key="1">
    <source>
        <dbReference type="SAM" id="MobiDB-lite"/>
    </source>
</evidence>
<proteinExistence type="predicted"/>
<protein>
    <recommendedName>
        <fullName evidence="4">RNA polymerase subunit sigma-70</fullName>
    </recommendedName>
</protein>
<sequence length="126" mass="14364">MRPRCNVHLKSKSHRRRKHVEMTYSRQTGGRPPHQPDEELRMVVELLAGAAVPQAEICGVLEIDPKTLRRHYRRELDRGAAKVEAALVMHLHRIASGSDGTALRAIQFALRARFGWSEFTSLTICR</sequence>
<dbReference type="Proteomes" id="UP000239340">
    <property type="component" value="Chromosome"/>
</dbReference>
<dbReference type="AlphaFoldDB" id="A0A2L0HB82"/>
<feature type="region of interest" description="Disordered" evidence="1">
    <location>
        <begin position="1"/>
        <end position="36"/>
    </location>
</feature>
<reference evidence="2 3" key="1">
    <citation type="submission" date="2017-10" db="EMBL/GenBank/DDBJ databases">
        <title>Analysis of the genome sequences of Rhizobium populations associated to common bean (phaseolus vulgaris).</title>
        <authorList>
            <person name="Bustos P."/>
            <person name="Santamaria R.I."/>
            <person name="Miranda-Sanchez F."/>
            <person name="Perez-Carrascal O."/>
            <person name="Juarez S."/>
            <person name="Lozano L."/>
            <person name="Martinez-Flores I."/>
            <person name="Vinuesa P."/>
            <person name="Martinez-Romero E."/>
            <person name="Cevallos M.A."/>
            <person name="Romero D."/>
            <person name="Davila G."/>
            <person name="Gonzalez V."/>
        </authorList>
    </citation>
    <scope>NUCLEOTIDE SEQUENCE [LARGE SCALE GENOMIC DNA]</scope>
    <source>
        <strain evidence="2 3">NXT3</strain>
    </source>
</reference>